<proteinExistence type="predicted"/>
<protein>
    <recommendedName>
        <fullName evidence="1">DUF6699 domain-containing protein</fullName>
    </recommendedName>
</protein>
<name>A0A9P5P8X5_9AGAR</name>
<comment type="caution">
    <text evidence="2">The sequence shown here is derived from an EMBL/GenBank/DDBJ whole genome shotgun (WGS) entry which is preliminary data.</text>
</comment>
<dbReference type="InterPro" id="IPR046522">
    <property type="entry name" value="DUF6699"/>
</dbReference>
<evidence type="ECO:0000313" key="3">
    <source>
        <dbReference type="Proteomes" id="UP000772434"/>
    </source>
</evidence>
<keyword evidence="3" id="KW-1185">Reference proteome</keyword>
<accession>A0A9P5P8X5</accession>
<dbReference type="Proteomes" id="UP000772434">
    <property type="component" value="Unassembled WGS sequence"/>
</dbReference>
<sequence length="187" mass="21871">MKPEAVALSWPLTEPNRTSARKQLQRSSICFDIAFDPRKSRGVTIQAFPDVAHRVDIPSDTIRLPASTHCALTEMQIFLDVEDFRRWPIKVKRKSGIRCLDVFDAIYETFQRTLKPEDVRAFGEARIKRCERFCQQRCIDSPGLPEYNRQHGMRRVDLLRGRRFFRGIVQSGEDWTLLLDDYTSSRH</sequence>
<reference evidence="2" key="1">
    <citation type="submission" date="2020-11" db="EMBL/GenBank/DDBJ databases">
        <authorList>
            <consortium name="DOE Joint Genome Institute"/>
            <person name="Ahrendt S."/>
            <person name="Riley R."/>
            <person name="Andreopoulos W."/>
            <person name="Labutti K."/>
            <person name="Pangilinan J."/>
            <person name="Ruiz-Duenas F.J."/>
            <person name="Barrasa J.M."/>
            <person name="Sanchez-Garcia M."/>
            <person name="Camarero S."/>
            <person name="Miyauchi S."/>
            <person name="Serrano A."/>
            <person name="Linde D."/>
            <person name="Babiker R."/>
            <person name="Drula E."/>
            <person name="Ayuso-Fernandez I."/>
            <person name="Pacheco R."/>
            <person name="Padilla G."/>
            <person name="Ferreira P."/>
            <person name="Barriuso J."/>
            <person name="Kellner H."/>
            <person name="Castanera R."/>
            <person name="Alfaro M."/>
            <person name="Ramirez L."/>
            <person name="Pisabarro A.G."/>
            <person name="Kuo A."/>
            <person name="Tritt A."/>
            <person name="Lipzen A."/>
            <person name="He G."/>
            <person name="Yan M."/>
            <person name="Ng V."/>
            <person name="Cullen D."/>
            <person name="Martin F."/>
            <person name="Rosso M.-N."/>
            <person name="Henrissat B."/>
            <person name="Hibbett D."/>
            <person name="Martinez A.T."/>
            <person name="Grigoriev I.V."/>
        </authorList>
    </citation>
    <scope>NUCLEOTIDE SEQUENCE</scope>
    <source>
        <strain evidence="2">AH 40177</strain>
    </source>
</reference>
<gene>
    <name evidence="2" type="ORF">BDP27DRAFT_677217</name>
</gene>
<dbReference type="OrthoDB" id="2970175at2759"/>
<dbReference type="AlphaFoldDB" id="A0A9P5P8X5"/>
<dbReference type="EMBL" id="JADNRY010000473">
    <property type="protein sequence ID" value="KAF9049445.1"/>
    <property type="molecule type" value="Genomic_DNA"/>
</dbReference>
<organism evidence="2 3">
    <name type="scientific">Rhodocollybia butyracea</name>
    <dbReference type="NCBI Taxonomy" id="206335"/>
    <lineage>
        <taxon>Eukaryota</taxon>
        <taxon>Fungi</taxon>
        <taxon>Dikarya</taxon>
        <taxon>Basidiomycota</taxon>
        <taxon>Agaricomycotina</taxon>
        <taxon>Agaricomycetes</taxon>
        <taxon>Agaricomycetidae</taxon>
        <taxon>Agaricales</taxon>
        <taxon>Marasmiineae</taxon>
        <taxon>Omphalotaceae</taxon>
        <taxon>Rhodocollybia</taxon>
    </lineage>
</organism>
<feature type="domain" description="DUF6699" evidence="1">
    <location>
        <begin position="51"/>
        <end position="171"/>
    </location>
</feature>
<evidence type="ECO:0000313" key="2">
    <source>
        <dbReference type="EMBL" id="KAF9049445.1"/>
    </source>
</evidence>
<dbReference type="Pfam" id="PF20415">
    <property type="entry name" value="DUF6699"/>
    <property type="match status" value="1"/>
</dbReference>
<evidence type="ECO:0000259" key="1">
    <source>
        <dbReference type="Pfam" id="PF20415"/>
    </source>
</evidence>